<dbReference type="KEGG" id="anp:FK178_08655"/>
<dbReference type="Gene3D" id="1.20.1440.60">
    <property type="entry name" value="23S rRNA-intervening sequence"/>
    <property type="match status" value="1"/>
</dbReference>
<evidence type="ECO:0000313" key="2">
    <source>
        <dbReference type="Proteomes" id="UP000321954"/>
    </source>
</evidence>
<dbReference type="Pfam" id="PF05635">
    <property type="entry name" value="23S_rRNA_IVP"/>
    <property type="match status" value="1"/>
</dbReference>
<dbReference type="OrthoDB" id="9811959at2"/>
<reference evidence="1 2" key="1">
    <citation type="submission" date="2019-08" db="EMBL/GenBank/DDBJ databases">
        <title>Antarcticibacterium arcticum sp. nov., a bacterium isolated from marine sediment of the Canadian Beaufort Sea.</title>
        <authorList>
            <person name="Lee Y.M."/>
            <person name="Baek K."/>
            <person name="Lee D.-H."/>
            <person name="Shin S.C."/>
            <person name="Jin Y.K."/>
            <person name="Park Y."/>
        </authorList>
    </citation>
    <scope>NUCLEOTIDE SEQUENCE [LARGE SCALE GENOMIC DNA]</scope>
    <source>
        <strain evidence="1 2">PAMC 28998</strain>
    </source>
</reference>
<sequence>MSKDVHFSFEDLKVYQRALDFTDFVYSLTATFPREELYGLRSQFNRAAVSIALNTAEGSGNSDLQFNRFLQMADDSLRECITCSTIAHRRSFISSEENQKVREMLLEIFKMIKSLQKYLKSKKEK</sequence>
<dbReference type="CDD" id="cd16377">
    <property type="entry name" value="23S_rRNA_IVP_like"/>
    <property type="match status" value="1"/>
</dbReference>
<dbReference type="InterPro" id="IPR012657">
    <property type="entry name" value="23S_rRNA-intervening_sequence"/>
</dbReference>
<dbReference type="Proteomes" id="UP000321954">
    <property type="component" value="Chromosome"/>
</dbReference>
<name>A0A5B8YPH2_9FLAO</name>
<protein>
    <submittedName>
        <fullName evidence="1">Four helix bundle protein</fullName>
    </submittedName>
</protein>
<dbReference type="SUPFAM" id="SSF158446">
    <property type="entry name" value="IVS-encoded protein-like"/>
    <property type="match status" value="1"/>
</dbReference>
<gene>
    <name evidence="1" type="ORF">FK178_08655</name>
</gene>
<proteinExistence type="predicted"/>
<dbReference type="PANTHER" id="PTHR38471:SF2">
    <property type="entry name" value="FOUR HELIX BUNDLE PROTEIN"/>
    <property type="match status" value="1"/>
</dbReference>
<dbReference type="RefSeq" id="WP_146833601.1">
    <property type="nucleotide sequence ID" value="NZ_CP042476.1"/>
</dbReference>
<organism evidence="1 2">
    <name type="scientific">Antarcticibacterium arcticum</name>
    <dbReference type="NCBI Taxonomy" id="2585771"/>
    <lineage>
        <taxon>Bacteria</taxon>
        <taxon>Pseudomonadati</taxon>
        <taxon>Bacteroidota</taxon>
        <taxon>Flavobacteriia</taxon>
        <taxon>Flavobacteriales</taxon>
        <taxon>Flavobacteriaceae</taxon>
        <taxon>Antarcticibacterium</taxon>
    </lineage>
</organism>
<evidence type="ECO:0000313" key="1">
    <source>
        <dbReference type="EMBL" id="QED37789.1"/>
    </source>
</evidence>
<accession>A0A5B8YPH2</accession>
<dbReference type="NCBIfam" id="TIGR02436">
    <property type="entry name" value="four helix bundle protein"/>
    <property type="match status" value="1"/>
</dbReference>
<dbReference type="EMBL" id="CP042476">
    <property type="protein sequence ID" value="QED37789.1"/>
    <property type="molecule type" value="Genomic_DNA"/>
</dbReference>
<dbReference type="PANTHER" id="PTHR38471">
    <property type="entry name" value="FOUR HELIX BUNDLE PROTEIN"/>
    <property type="match status" value="1"/>
</dbReference>
<keyword evidence="2" id="KW-1185">Reference proteome</keyword>
<dbReference type="InterPro" id="IPR036583">
    <property type="entry name" value="23S_rRNA_IVS_sf"/>
</dbReference>
<dbReference type="AlphaFoldDB" id="A0A5B8YPH2"/>